<comment type="caution">
    <text evidence="1">The sequence shown here is derived from an EMBL/GenBank/DDBJ whole genome shotgun (WGS) entry which is preliminary data.</text>
</comment>
<evidence type="ECO:0000313" key="1">
    <source>
        <dbReference type="EMBL" id="OGK03207.1"/>
    </source>
</evidence>
<proteinExistence type="predicted"/>
<organism evidence="1 2">
    <name type="scientific">Candidatus Raymondbacteria bacterium RIFOXYD12_FULL_49_13</name>
    <dbReference type="NCBI Taxonomy" id="1817890"/>
    <lineage>
        <taxon>Bacteria</taxon>
        <taxon>Raymondiibacteriota</taxon>
    </lineage>
</organism>
<sequence>MREYQKELLTEQMKIHQACSVRVGGYCMSPVIRDNAEVTLEPVADPAALRPGEIVAYFIGTQLLVHRLLGNNGTLLRLNGDNIDALPHEIAPEAVFGRVRKIKNPGFFKRLLKKTGEMYARLIKK</sequence>
<protein>
    <recommendedName>
        <fullName evidence="3">Peptidase S24/S26A/S26B/S26C domain-containing protein</fullName>
    </recommendedName>
</protein>
<accession>A0A1F7F9K9</accession>
<name>A0A1F7F9K9_UNCRA</name>
<dbReference type="AlphaFoldDB" id="A0A1F7F9K9"/>
<evidence type="ECO:0008006" key="3">
    <source>
        <dbReference type="Google" id="ProtNLM"/>
    </source>
</evidence>
<dbReference type="Proteomes" id="UP000179243">
    <property type="component" value="Unassembled WGS sequence"/>
</dbReference>
<evidence type="ECO:0000313" key="2">
    <source>
        <dbReference type="Proteomes" id="UP000179243"/>
    </source>
</evidence>
<dbReference type="InterPro" id="IPR036286">
    <property type="entry name" value="LexA/Signal_pep-like_sf"/>
</dbReference>
<dbReference type="EMBL" id="MFYX01000094">
    <property type="protein sequence ID" value="OGK03207.1"/>
    <property type="molecule type" value="Genomic_DNA"/>
</dbReference>
<reference evidence="1 2" key="1">
    <citation type="journal article" date="2016" name="Nat. Commun.">
        <title>Thousands of microbial genomes shed light on interconnected biogeochemical processes in an aquifer system.</title>
        <authorList>
            <person name="Anantharaman K."/>
            <person name="Brown C.T."/>
            <person name="Hug L.A."/>
            <person name="Sharon I."/>
            <person name="Castelle C.J."/>
            <person name="Probst A.J."/>
            <person name="Thomas B.C."/>
            <person name="Singh A."/>
            <person name="Wilkins M.J."/>
            <person name="Karaoz U."/>
            <person name="Brodie E.L."/>
            <person name="Williams K.H."/>
            <person name="Hubbard S.S."/>
            <person name="Banfield J.F."/>
        </authorList>
    </citation>
    <scope>NUCLEOTIDE SEQUENCE [LARGE SCALE GENOMIC DNA]</scope>
</reference>
<dbReference type="SUPFAM" id="SSF51306">
    <property type="entry name" value="LexA/Signal peptidase"/>
    <property type="match status" value="1"/>
</dbReference>
<dbReference type="CDD" id="cd06462">
    <property type="entry name" value="Peptidase_S24_S26"/>
    <property type="match status" value="1"/>
</dbReference>
<gene>
    <name evidence="1" type="ORF">A2519_05110</name>
</gene>